<name>F7XZI5_MESOW</name>
<proteinExistence type="predicted"/>
<protein>
    <submittedName>
        <fullName evidence="1">Uncharacterized protein</fullName>
    </submittedName>
</protein>
<gene>
    <name evidence="1" type="ordered locus">Mesop_1429</name>
</gene>
<dbReference type="HOGENOM" id="CLU_2585593_0_0_5"/>
<reference evidence="1 2" key="1">
    <citation type="submission" date="2010-10" db="EMBL/GenBank/DDBJ databases">
        <title>Complete sequence of Mesorhizobium opportunistum WSM2075.</title>
        <authorList>
            <consortium name="US DOE Joint Genome Institute"/>
            <person name="Lucas S."/>
            <person name="Copeland A."/>
            <person name="Lapidus A."/>
            <person name="Cheng J.-F."/>
            <person name="Bruce D."/>
            <person name="Goodwin L."/>
            <person name="Pitluck S."/>
            <person name="Chertkov O."/>
            <person name="Misra M."/>
            <person name="Detter J.C."/>
            <person name="Han C."/>
            <person name="Tapia R."/>
            <person name="Land M."/>
            <person name="Hauser L."/>
            <person name="Kyrpides N."/>
            <person name="Ovchinnikova G."/>
            <person name="Mavrommatis K.M."/>
            <person name="Tiwari R.P."/>
            <person name="Howieson J.G."/>
            <person name="O'Hara G.W."/>
            <person name="Nandasena K.G."/>
            <person name="Woyke T."/>
        </authorList>
    </citation>
    <scope>NUCLEOTIDE SEQUENCE [LARGE SCALE GENOMIC DNA]</scope>
    <source>
        <strain evidence="2">LMG 24607 / HAMBI 3007 / WSM2075</strain>
    </source>
</reference>
<evidence type="ECO:0000313" key="2">
    <source>
        <dbReference type="Proteomes" id="UP000001623"/>
    </source>
</evidence>
<dbReference type="KEGG" id="mop:Mesop_1429"/>
<dbReference type="EMBL" id="CP002279">
    <property type="protein sequence ID" value="AEH85911.1"/>
    <property type="molecule type" value="Genomic_DNA"/>
</dbReference>
<sequence>MPAPFAFRLLCSGPSRRNNSSVASSRSLGSHSDKAPVWVAFTERSGKARENPVAAWPNPPNLSQAATLESITISVTWHAG</sequence>
<evidence type="ECO:0000313" key="1">
    <source>
        <dbReference type="EMBL" id="AEH85911.1"/>
    </source>
</evidence>
<organism evidence="1 2">
    <name type="scientific">Mesorhizobium opportunistum (strain LMG 24607 / HAMBI 3007 / WSM2075)</name>
    <dbReference type="NCBI Taxonomy" id="536019"/>
    <lineage>
        <taxon>Bacteria</taxon>
        <taxon>Pseudomonadati</taxon>
        <taxon>Pseudomonadota</taxon>
        <taxon>Alphaproteobacteria</taxon>
        <taxon>Hyphomicrobiales</taxon>
        <taxon>Phyllobacteriaceae</taxon>
        <taxon>Mesorhizobium</taxon>
    </lineage>
</organism>
<dbReference type="Proteomes" id="UP000001623">
    <property type="component" value="Chromosome"/>
</dbReference>
<accession>F7XZI5</accession>
<dbReference type="AlphaFoldDB" id="F7XZI5"/>